<dbReference type="GO" id="GO:0046857">
    <property type="term" value="F:oxidoreductase activity, acting on other nitrogenous compounds as donors, with NAD or NADP as acceptor"/>
    <property type="evidence" value="ECO:0007669"/>
    <property type="project" value="TreeGrafter"/>
</dbReference>
<evidence type="ECO:0000313" key="5">
    <source>
        <dbReference type="Proteomes" id="UP000305730"/>
    </source>
</evidence>
<dbReference type="RefSeq" id="WP_138597080.1">
    <property type="nucleotide sequence ID" value="NZ_PNCK01000038.1"/>
</dbReference>
<dbReference type="EMBL" id="PNCK01000038">
    <property type="protein sequence ID" value="TMP42523.1"/>
    <property type="molecule type" value="Genomic_DNA"/>
</dbReference>
<reference evidence="5 6" key="2">
    <citation type="submission" date="2019-06" db="EMBL/GenBank/DDBJ databases">
        <title>Co-occurence of chitin degradation, pigmentation and bioactivity in marine Pseudoalteromonas.</title>
        <authorList>
            <person name="Sonnenschein E.C."/>
            <person name="Bech P.K."/>
        </authorList>
    </citation>
    <scope>NUCLEOTIDE SEQUENCE [LARGE SCALE GENOMIC DNA]</scope>
    <source>
        <strain evidence="6">S2231</strain>
        <strain evidence="3 5">S2233</strain>
    </source>
</reference>
<evidence type="ECO:0000256" key="1">
    <source>
        <dbReference type="ARBA" id="ARBA00023027"/>
    </source>
</evidence>
<gene>
    <name evidence="4" type="ORF">CWB96_10160</name>
    <name evidence="3" type="ORF">CWB97_11205</name>
</gene>
<evidence type="ECO:0000313" key="4">
    <source>
        <dbReference type="EMBL" id="TMP59298.1"/>
    </source>
</evidence>
<dbReference type="Gene3D" id="3.40.109.10">
    <property type="entry name" value="NADH Oxidase"/>
    <property type="match status" value="1"/>
</dbReference>
<comment type="caution">
    <text evidence="4">The sequence shown here is derived from an EMBL/GenBank/DDBJ whole genome shotgun (WGS) entry which is preliminary data.</text>
</comment>
<dbReference type="PANTHER" id="PTHR23026">
    <property type="entry name" value="NADPH NITROREDUCTASE"/>
    <property type="match status" value="1"/>
</dbReference>
<dbReference type="GO" id="GO:0046256">
    <property type="term" value="P:2,4,6-trinitrotoluene catabolic process"/>
    <property type="evidence" value="ECO:0007669"/>
    <property type="project" value="TreeGrafter"/>
</dbReference>
<dbReference type="InterPro" id="IPR029479">
    <property type="entry name" value="Nitroreductase"/>
</dbReference>
<dbReference type="InterPro" id="IPR050627">
    <property type="entry name" value="Nitroreductase/BluB"/>
</dbReference>
<dbReference type="OrthoDB" id="9809288at2"/>
<evidence type="ECO:0000313" key="3">
    <source>
        <dbReference type="EMBL" id="TMP42523.1"/>
    </source>
</evidence>
<evidence type="ECO:0000313" key="6">
    <source>
        <dbReference type="Proteomes" id="UP000307706"/>
    </source>
</evidence>
<proteinExistence type="predicted"/>
<keyword evidence="1" id="KW-0520">NAD</keyword>
<dbReference type="Proteomes" id="UP000307706">
    <property type="component" value="Unassembled WGS sequence"/>
</dbReference>
<protein>
    <submittedName>
        <fullName evidence="4">NAD(P)H-dependent oxidoreductase</fullName>
    </submittedName>
</protein>
<organism evidence="4 6">
    <name type="scientific">Pseudoalteromonas citrea</name>
    <dbReference type="NCBI Taxonomy" id="43655"/>
    <lineage>
        <taxon>Bacteria</taxon>
        <taxon>Pseudomonadati</taxon>
        <taxon>Pseudomonadota</taxon>
        <taxon>Gammaproteobacteria</taxon>
        <taxon>Alteromonadales</taxon>
        <taxon>Pseudoalteromonadaceae</taxon>
        <taxon>Pseudoalteromonas</taxon>
    </lineage>
</organism>
<dbReference type="Proteomes" id="UP000305730">
    <property type="component" value="Unassembled WGS sequence"/>
</dbReference>
<keyword evidence="5" id="KW-1185">Reference proteome</keyword>
<dbReference type="Pfam" id="PF00881">
    <property type="entry name" value="Nitroreductase"/>
    <property type="match status" value="1"/>
</dbReference>
<feature type="domain" description="Nitroreductase" evidence="2">
    <location>
        <begin position="12"/>
        <end position="188"/>
    </location>
</feature>
<accession>A0A5S3XQQ2</accession>
<dbReference type="InterPro" id="IPR000415">
    <property type="entry name" value="Nitroreductase-like"/>
</dbReference>
<dbReference type="PANTHER" id="PTHR23026:SF125">
    <property type="entry name" value="OXYGEN-INSENSITIVE NAD(P)H NITROREDUCTASE"/>
    <property type="match status" value="1"/>
</dbReference>
<dbReference type="GO" id="GO:0005829">
    <property type="term" value="C:cytosol"/>
    <property type="evidence" value="ECO:0007669"/>
    <property type="project" value="TreeGrafter"/>
</dbReference>
<reference evidence="5 6" key="1">
    <citation type="submission" date="2017-12" db="EMBL/GenBank/DDBJ databases">
        <authorList>
            <person name="Paulsen S."/>
            <person name="Gram L.K."/>
        </authorList>
    </citation>
    <scope>NUCLEOTIDE SEQUENCE [LARGE SCALE GENOMIC DNA]</scope>
    <source>
        <strain evidence="4 6">S2231</strain>
        <strain evidence="3 5">S2233</strain>
    </source>
</reference>
<dbReference type="AlphaFoldDB" id="A0A5S3XQQ2"/>
<dbReference type="SUPFAM" id="SSF55469">
    <property type="entry name" value="FMN-dependent nitroreductase-like"/>
    <property type="match status" value="1"/>
</dbReference>
<reference evidence="4" key="3">
    <citation type="submission" date="2019-09" db="EMBL/GenBank/DDBJ databases">
        <title>Co-occurence of chitin degradation, pigmentation and bioactivity in marine Pseudoalteromonas.</title>
        <authorList>
            <person name="Sonnenschein E.C."/>
            <person name="Bech P.K."/>
        </authorList>
    </citation>
    <scope>NUCLEOTIDE SEQUENCE</scope>
    <source>
        <strain evidence="4">S2231</strain>
    </source>
</reference>
<dbReference type="EMBL" id="PNCL01000048">
    <property type="protein sequence ID" value="TMP59298.1"/>
    <property type="molecule type" value="Genomic_DNA"/>
</dbReference>
<sequence>MNTHLTVSQGLTWRYAVRRFSDKKVSKTDLQQLLTMTGLSASSYGLQPYKVIVIENPQVKKSLVGHSYGQHKIAENSHLLVLAADMSNVTDMVLGYMQSLSKKGHLTVTQRQTMQENMLASLTTMTIEQQFQWASVQASIALGTLLVSAASLEIDSCPIGGIDGDGYDDVLGLPMRDLKTVIAVPIGYRHSDDVNAHTPKIRKSLEQLVIEI</sequence>
<name>A0A5S3XQQ2_9GAMM</name>
<evidence type="ECO:0000259" key="2">
    <source>
        <dbReference type="Pfam" id="PF00881"/>
    </source>
</evidence>